<evidence type="ECO:0000313" key="3">
    <source>
        <dbReference type="Proteomes" id="UP001066276"/>
    </source>
</evidence>
<name>A0AAV7PSS0_PLEWA</name>
<accession>A0AAV7PSS0</accession>
<comment type="caution">
    <text evidence="2">The sequence shown here is derived from an EMBL/GenBank/DDBJ whole genome shotgun (WGS) entry which is preliminary data.</text>
</comment>
<feature type="region of interest" description="Disordered" evidence="1">
    <location>
        <begin position="144"/>
        <end position="272"/>
    </location>
</feature>
<keyword evidence="3" id="KW-1185">Reference proteome</keyword>
<dbReference type="EMBL" id="JANPWB010000011">
    <property type="protein sequence ID" value="KAJ1130284.1"/>
    <property type="molecule type" value="Genomic_DNA"/>
</dbReference>
<proteinExistence type="predicted"/>
<feature type="compositionally biased region" description="Polar residues" evidence="1">
    <location>
        <begin position="147"/>
        <end position="158"/>
    </location>
</feature>
<dbReference type="Proteomes" id="UP001066276">
    <property type="component" value="Chromosome 7"/>
</dbReference>
<evidence type="ECO:0000256" key="1">
    <source>
        <dbReference type="SAM" id="MobiDB-lite"/>
    </source>
</evidence>
<feature type="compositionally biased region" description="Polar residues" evidence="1">
    <location>
        <begin position="109"/>
        <end position="129"/>
    </location>
</feature>
<organism evidence="2 3">
    <name type="scientific">Pleurodeles waltl</name>
    <name type="common">Iberian ribbed newt</name>
    <dbReference type="NCBI Taxonomy" id="8319"/>
    <lineage>
        <taxon>Eukaryota</taxon>
        <taxon>Metazoa</taxon>
        <taxon>Chordata</taxon>
        <taxon>Craniata</taxon>
        <taxon>Vertebrata</taxon>
        <taxon>Euteleostomi</taxon>
        <taxon>Amphibia</taxon>
        <taxon>Batrachia</taxon>
        <taxon>Caudata</taxon>
        <taxon>Salamandroidea</taxon>
        <taxon>Salamandridae</taxon>
        <taxon>Pleurodelinae</taxon>
        <taxon>Pleurodeles</taxon>
    </lineage>
</organism>
<feature type="region of interest" description="Disordered" evidence="1">
    <location>
        <begin position="1"/>
        <end position="65"/>
    </location>
</feature>
<reference evidence="2" key="1">
    <citation type="journal article" date="2022" name="bioRxiv">
        <title>Sequencing and chromosome-scale assembly of the giantPleurodeles waltlgenome.</title>
        <authorList>
            <person name="Brown T."/>
            <person name="Elewa A."/>
            <person name="Iarovenko S."/>
            <person name="Subramanian E."/>
            <person name="Araus A.J."/>
            <person name="Petzold A."/>
            <person name="Susuki M."/>
            <person name="Suzuki K.-i.T."/>
            <person name="Hayashi T."/>
            <person name="Toyoda A."/>
            <person name="Oliveira C."/>
            <person name="Osipova E."/>
            <person name="Leigh N.D."/>
            <person name="Simon A."/>
            <person name="Yun M.H."/>
        </authorList>
    </citation>
    <scope>NUCLEOTIDE SEQUENCE</scope>
    <source>
        <strain evidence="2">20211129_DDA</strain>
        <tissue evidence="2">Liver</tissue>
    </source>
</reference>
<sequence length="272" mass="28400">MSTKALHMAGQSAPAPTVSHRQHQLQHCESSLHGTGSGPQVKTSTSARGIPLAPSLHSATTSPATTYPDRFTSSCSAAPGRHVCPVTLKQPSACQPAQTCQAIQKRRSPQGTLQRHSSGTSVRPCTSSRPLHLAEIPPGLQVCPISSPRQSATGSNSAPLALTRATRLPGREGHKSCKSCGVHEGRGSIQPPSKTPKCSPAPGTGNSPGAALRERPDRRSAHTFQQRASQLGLHLRTRNSSASPSHGPPPHPTWQRSPHGPAPQSASLSVAI</sequence>
<dbReference type="AlphaFoldDB" id="A0AAV7PSS0"/>
<gene>
    <name evidence="2" type="ORF">NDU88_008638</name>
</gene>
<protein>
    <submittedName>
        <fullName evidence="2">Uncharacterized protein</fullName>
    </submittedName>
</protein>
<feature type="compositionally biased region" description="Polar residues" evidence="1">
    <location>
        <begin position="25"/>
        <end position="47"/>
    </location>
</feature>
<feature type="compositionally biased region" description="Basic and acidic residues" evidence="1">
    <location>
        <begin position="169"/>
        <end position="186"/>
    </location>
</feature>
<feature type="region of interest" description="Disordered" evidence="1">
    <location>
        <begin position="105"/>
        <end position="131"/>
    </location>
</feature>
<evidence type="ECO:0000313" key="2">
    <source>
        <dbReference type="EMBL" id="KAJ1130284.1"/>
    </source>
</evidence>